<dbReference type="Proteomes" id="UP000191500">
    <property type="component" value="Unassembled WGS sequence"/>
</dbReference>
<evidence type="ECO:0000313" key="2">
    <source>
        <dbReference type="EMBL" id="OQE41783.1"/>
    </source>
</evidence>
<organism evidence="2 3">
    <name type="scientific">Penicillium coprophilum</name>
    <dbReference type="NCBI Taxonomy" id="36646"/>
    <lineage>
        <taxon>Eukaryota</taxon>
        <taxon>Fungi</taxon>
        <taxon>Dikarya</taxon>
        <taxon>Ascomycota</taxon>
        <taxon>Pezizomycotina</taxon>
        <taxon>Eurotiomycetes</taxon>
        <taxon>Eurotiomycetidae</taxon>
        <taxon>Eurotiales</taxon>
        <taxon>Aspergillaceae</taxon>
        <taxon>Penicillium</taxon>
    </lineage>
</organism>
<evidence type="ECO:0000313" key="3">
    <source>
        <dbReference type="Proteomes" id="UP000191500"/>
    </source>
</evidence>
<evidence type="ECO:0000259" key="1">
    <source>
        <dbReference type="Pfam" id="PF14033"/>
    </source>
</evidence>
<reference evidence="3" key="1">
    <citation type="journal article" date="2017" name="Nat. Microbiol.">
        <title>Global analysis of biosynthetic gene clusters reveals vast potential of secondary metabolite production in Penicillium species.</title>
        <authorList>
            <person name="Nielsen J.C."/>
            <person name="Grijseels S."/>
            <person name="Prigent S."/>
            <person name="Ji B."/>
            <person name="Dainat J."/>
            <person name="Nielsen K.F."/>
            <person name="Frisvad J.C."/>
            <person name="Workman M."/>
            <person name="Nielsen J."/>
        </authorList>
    </citation>
    <scope>NUCLEOTIDE SEQUENCE [LARGE SCALE GENOMIC DNA]</scope>
    <source>
        <strain evidence="3">IBT 31321</strain>
    </source>
</reference>
<gene>
    <name evidence="2" type="ORF">PENCOP_c004G03081</name>
</gene>
<dbReference type="AlphaFoldDB" id="A0A1V6UUE7"/>
<name>A0A1V6UUE7_9EURO</name>
<keyword evidence="3" id="KW-1185">Reference proteome</keyword>
<dbReference type="InterPro" id="IPR049192">
    <property type="entry name" value="DUF4246_C"/>
</dbReference>
<protein>
    <recommendedName>
        <fullName evidence="1">DUF4246 domain-containing protein</fullName>
    </recommendedName>
</protein>
<feature type="domain" description="DUF4246" evidence="1">
    <location>
        <begin position="19"/>
        <end position="60"/>
    </location>
</feature>
<sequence length="115" mass="12913">MIKPSSIFSVIEMTGIWQGPQIIVEIKNIELTSQNSTYTNDSWQLGGQLNENIAAVAVFAPATAVLPRELADEISYGTDDWPMGIEEAAQYRQELIREHTWNEAARCRRMPGPAY</sequence>
<dbReference type="PANTHER" id="PTHR33119:SF1">
    <property type="entry name" value="FE2OG DIOXYGENASE DOMAIN-CONTAINING PROTEIN"/>
    <property type="match status" value="1"/>
</dbReference>
<dbReference type="EMBL" id="MDDG01000004">
    <property type="protein sequence ID" value="OQE41783.1"/>
    <property type="molecule type" value="Genomic_DNA"/>
</dbReference>
<dbReference type="PANTHER" id="PTHR33119">
    <property type="entry name" value="IFI3P"/>
    <property type="match status" value="1"/>
</dbReference>
<dbReference type="Pfam" id="PF14033">
    <property type="entry name" value="DUF4246"/>
    <property type="match status" value="1"/>
</dbReference>
<accession>A0A1V6UUE7</accession>
<comment type="caution">
    <text evidence="2">The sequence shown here is derived from an EMBL/GenBank/DDBJ whole genome shotgun (WGS) entry which is preliminary data.</text>
</comment>
<proteinExistence type="predicted"/>
<dbReference type="InterPro" id="IPR025340">
    <property type="entry name" value="DUF4246"/>
</dbReference>